<feature type="compositionally biased region" description="Basic residues" evidence="1">
    <location>
        <begin position="41"/>
        <end position="64"/>
    </location>
</feature>
<reference evidence="2" key="1">
    <citation type="journal article" date="2020" name="Nature">
        <title>Giant virus diversity and host interactions through global metagenomics.</title>
        <authorList>
            <person name="Schulz F."/>
            <person name="Roux S."/>
            <person name="Paez-Espino D."/>
            <person name="Jungbluth S."/>
            <person name="Walsh D.A."/>
            <person name="Denef V.J."/>
            <person name="McMahon K.D."/>
            <person name="Konstantinidis K.T."/>
            <person name="Eloe-Fadrosh E.A."/>
            <person name="Kyrpides N.C."/>
            <person name="Woyke T."/>
        </authorList>
    </citation>
    <scope>NUCLEOTIDE SEQUENCE</scope>
    <source>
        <strain evidence="2">GVMAG-M-3300027791-30</strain>
    </source>
</reference>
<protein>
    <submittedName>
        <fullName evidence="2">Uncharacterized protein</fullName>
    </submittedName>
</protein>
<name>A0A6C0LD22_9ZZZZ</name>
<feature type="region of interest" description="Disordered" evidence="1">
    <location>
        <begin position="39"/>
        <end position="70"/>
    </location>
</feature>
<sequence>MTPTNKYQILDMYVNHVTRTNKAMMKKMTMTMSSDEIKQAKNNHAKKRQIIRQQKNKRKNKNKLNKNEII</sequence>
<proteinExistence type="predicted"/>
<evidence type="ECO:0000256" key="1">
    <source>
        <dbReference type="SAM" id="MobiDB-lite"/>
    </source>
</evidence>
<evidence type="ECO:0000313" key="2">
    <source>
        <dbReference type="EMBL" id="QHU28856.1"/>
    </source>
</evidence>
<dbReference type="AlphaFoldDB" id="A0A6C0LD22"/>
<accession>A0A6C0LD22</accession>
<dbReference type="EMBL" id="MN740474">
    <property type="protein sequence ID" value="QHU28856.1"/>
    <property type="molecule type" value="Genomic_DNA"/>
</dbReference>
<organism evidence="2">
    <name type="scientific">viral metagenome</name>
    <dbReference type="NCBI Taxonomy" id="1070528"/>
    <lineage>
        <taxon>unclassified sequences</taxon>
        <taxon>metagenomes</taxon>
        <taxon>organismal metagenomes</taxon>
    </lineage>
</organism>